<dbReference type="OrthoDB" id="331263at2759"/>
<dbReference type="RefSeq" id="XP_005181260.1">
    <property type="nucleotide sequence ID" value="XM_005181203.3"/>
</dbReference>
<accession>T1P9B1</accession>
<reference evidence="4" key="2">
    <citation type="submission" date="2020-05" db="UniProtKB">
        <authorList>
            <consortium name="EnsemblMetazoa"/>
        </authorList>
    </citation>
    <scope>IDENTIFICATION</scope>
    <source>
        <strain evidence="4">Aabys</strain>
    </source>
</reference>
<reference evidence="3" key="1">
    <citation type="submission" date="2012-08" db="EMBL/GenBank/DDBJ databases">
        <title>Transcriptome of adult Musca domestica launches a platform for comparative house fly gene expression and characterization of differential gene expression among resistant and susceptible house flies.</title>
        <authorList>
            <person name="Liu N."/>
            <person name="Zhang L."/>
            <person name="Li M."/>
            <person name="Reid W."/>
        </authorList>
    </citation>
    <scope>NUCLEOTIDE SEQUENCE</scope>
    <source>
        <strain evidence="3">ALHF</strain>
        <tissue evidence="3">Whole body</tissue>
    </source>
</reference>
<evidence type="ECO:0000313" key="5">
    <source>
        <dbReference type="Proteomes" id="UP001652621"/>
    </source>
</evidence>
<dbReference type="STRING" id="7370.T1P9B1"/>
<feature type="region of interest" description="Disordered" evidence="1">
    <location>
        <begin position="609"/>
        <end position="636"/>
    </location>
</feature>
<dbReference type="InterPro" id="IPR007245">
    <property type="entry name" value="PIG-T"/>
</dbReference>
<keyword evidence="5" id="KW-1185">Reference proteome</keyword>
<dbReference type="Proteomes" id="UP001652621">
    <property type="component" value="Unplaced"/>
</dbReference>
<sequence length="636" mass="72168">MYPGRKMANPLSIFCILVLLLGQQTTRIFTQTVLDGTGEGLNENRKQLPATSTKNNNGKDGLANNEEYHEELVVQPLANGFVNTYFQFTTRWRYGSKENLHNTRLIPRPIAEILLYSDVKEFHITLTQGLWRYESWGYPVQDAAPGAEAWSWFAGENLTESDVDEQWKRVTSTFSGIICASLNFMDKTNTITPQYGFKPQFVSSSTKNLTKHVRYSSLPREIVCTENLTPWKKLLPCNSRHGFASLLNSGHVHNTNYHSLGIKFRTLCNNQDECILEFTESANMVYDPKLVGATNNLDFSLRRMFGQGLNGHCPLADSSKVYVNLELPLPYEMTPLPQYNITSTRGGQTSHYGVYDIQKLKDQKLFNIAWVLRKPQHQVLSPTPPPLLAHRNIVGYGQEKGKIITQITNNYYNELPIVLQENIPWYMPVYIHTLQIKNHKTGELIQPNSLQYRPGVQRTRPYYLELAFKIPSKSSVEISLDFDYIFLKWLEYPPDANHGHYVGSSVITTQLTMARNYTAIPLSGYRFSDSFNATRNSYILTIRTESLILSLPTPDFSMPYNVICLACTVVALAFGPIHSVATKKIVVEQQDSDEPRSFVGKIMRKLKKKNKNSPTIDGEAENTLTSSSSIGSEKVK</sequence>
<keyword evidence="2" id="KW-0732">Signal</keyword>
<evidence type="ECO:0000313" key="6">
    <source>
        <dbReference type="RefSeq" id="XP_005181260.1"/>
    </source>
</evidence>
<dbReference type="EMBL" id="KA645317">
    <property type="protein sequence ID" value="AFP59946.1"/>
    <property type="molecule type" value="mRNA"/>
</dbReference>
<dbReference type="GO" id="GO:0016255">
    <property type="term" value="P:attachment of GPI anchor to protein"/>
    <property type="evidence" value="ECO:0007669"/>
    <property type="project" value="InterPro"/>
</dbReference>
<dbReference type="GO" id="GO:0042765">
    <property type="term" value="C:GPI-anchor transamidase complex"/>
    <property type="evidence" value="ECO:0007669"/>
    <property type="project" value="InterPro"/>
</dbReference>
<dbReference type="PANTHER" id="PTHR12959">
    <property type="entry name" value="GPI TRANSAMIDASE COMPONENT PIG-T-RELATED"/>
    <property type="match status" value="1"/>
</dbReference>
<dbReference type="eggNOG" id="KOG2407">
    <property type="taxonomic scope" value="Eukaryota"/>
</dbReference>
<name>T1P9B1_MUSDO</name>
<evidence type="ECO:0000313" key="4">
    <source>
        <dbReference type="EnsemblMetazoa" id="MDOA009269-PA"/>
    </source>
</evidence>
<dbReference type="PANTHER" id="PTHR12959:SF11">
    <property type="entry name" value="GPI TRANSAMIDASE COMPONENT PIG-T"/>
    <property type="match status" value="1"/>
</dbReference>
<dbReference type="VEuPathDB" id="VectorBase:MDOA009269"/>
<reference evidence="6" key="3">
    <citation type="submission" date="2025-04" db="UniProtKB">
        <authorList>
            <consortium name="RefSeq"/>
        </authorList>
    </citation>
    <scope>IDENTIFICATION</scope>
    <source>
        <strain evidence="6">Aabys</strain>
    </source>
</reference>
<dbReference type="VEuPathDB" id="VectorBase:MDOMA2_003531"/>
<evidence type="ECO:0000256" key="1">
    <source>
        <dbReference type="SAM" id="MobiDB-lite"/>
    </source>
</evidence>
<feature type="compositionally biased region" description="Polar residues" evidence="1">
    <location>
        <begin position="622"/>
        <end position="636"/>
    </location>
</feature>
<evidence type="ECO:0000256" key="2">
    <source>
        <dbReference type="SAM" id="SignalP"/>
    </source>
</evidence>
<feature type="region of interest" description="Disordered" evidence="1">
    <location>
        <begin position="40"/>
        <end position="61"/>
    </location>
</feature>
<feature type="signal peptide" evidence="2">
    <location>
        <begin position="1"/>
        <end position="30"/>
    </location>
</feature>
<organism evidence="3">
    <name type="scientific">Musca domestica</name>
    <name type="common">House fly</name>
    <dbReference type="NCBI Taxonomy" id="7370"/>
    <lineage>
        <taxon>Eukaryota</taxon>
        <taxon>Metazoa</taxon>
        <taxon>Ecdysozoa</taxon>
        <taxon>Arthropoda</taxon>
        <taxon>Hexapoda</taxon>
        <taxon>Insecta</taxon>
        <taxon>Pterygota</taxon>
        <taxon>Neoptera</taxon>
        <taxon>Endopterygota</taxon>
        <taxon>Diptera</taxon>
        <taxon>Brachycera</taxon>
        <taxon>Muscomorpha</taxon>
        <taxon>Muscoidea</taxon>
        <taxon>Muscidae</taxon>
        <taxon>Musca</taxon>
    </lineage>
</organism>
<dbReference type="AlphaFoldDB" id="T1P9B1"/>
<dbReference type="Pfam" id="PF04113">
    <property type="entry name" value="Gpi16"/>
    <property type="match status" value="2"/>
</dbReference>
<feature type="compositionally biased region" description="Polar residues" evidence="1">
    <location>
        <begin position="49"/>
        <end position="58"/>
    </location>
</feature>
<dbReference type="KEGG" id="mde:101900661"/>
<proteinExistence type="evidence at transcript level"/>
<dbReference type="EnsemblMetazoa" id="MDOA009269-RA">
    <property type="protein sequence ID" value="MDOA009269-PA"/>
    <property type="gene ID" value="MDOA009269"/>
</dbReference>
<gene>
    <name evidence="4" type="primary">101900661</name>
    <name evidence="6" type="synonym">LOC101900661</name>
</gene>
<evidence type="ECO:0000313" key="3">
    <source>
        <dbReference type="EMBL" id="AFP59946.1"/>
    </source>
</evidence>
<feature type="chain" id="PRO_5014313673" evidence="2">
    <location>
        <begin position="31"/>
        <end position="636"/>
    </location>
</feature>
<protein>
    <submittedName>
        <fullName evidence="6">GPI transamidase component PIG-T</fullName>
    </submittedName>
    <submittedName>
        <fullName evidence="3">Gpi16 subunit, GPI transamidase component</fullName>
    </submittedName>
</protein>